<reference evidence="1 2" key="1">
    <citation type="submission" date="2018-10" db="EMBL/GenBank/DDBJ databases">
        <authorList>
            <consortium name="IHU Genomes"/>
        </authorList>
    </citation>
    <scope>NUCLEOTIDE SEQUENCE [LARGE SCALE GENOMIC DNA]</scope>
    <source>
        <strain evidence="1 2">A1</strain>
    </source>
</reference>
<sequence>MASFKTSYDALVGFFGSIGCGPKTLEVDQGGFVALPLQIDTTVASRETDKYVPISDVKITSSRIGSGVVNLSDGTTAPLASFTAEGTYPGTTFKQTMIPVAVLRFGISTVTLDRIVIIIAQNDSIYGYEAYSLGDITASVTGTNTAPINVDFGEGYPADSISMFGEKKAIALPSTSPSLSAQKTVFTTGNQRILIGTKVINVNLKFIQQALSA</sequence>
<dbReference type="EMBL" id="UPSH01000001">
    <property type="protein sequence ID" value="VBB18640.1"/>
    <property type="molecule type" value="Genomic_DNA"/>
</dbReference>
<name>A0A5K0UAC1_9VIRU</name>
<dbReference type="PROSITE" id="PS51257">
    <property type="entry name" value="PROKAR_LIPOPROTEIN"/>
    <property type="match status" value="1"/>
</dbReference>
<organism evidence="1 2">
    <name type="scientific">Yasminevirus sp. GU-2018</name>
    <dbReference type="NCBI Taxonomy" id="2420051"/>
    <lineage>
        <taxon>Viruses</taxon>
        <taxon>Varidnaviria</taxon>
        <taxon>Bamfordvirae</taxon>
        <taxon>Nucleocytoviricota</taxon>
        <taxon>Megaviricetes</taxon>
        <taxon>Imitervirales</taxon>
        <taxon>Mimiviridae</taxon>
        <taxon>Klosneuvirinae</taxon>
        <taxon>Yasminevirus</taxon>
        <taxon>Yasminevirus saudimassiliense</taxon>
    </lineage>
</organism>
<comment type="caution">
    <text evidence="1">The sequence shown here is derived from an EMBL/GenBank/DDBJ whole genome shotgun (WGS) entry which is preliminary data.</text>
</comment>
<keyword evidence="2" id="KW-1185">Reference proteome</keyword>
<evidence type="ECO:0000313" key="1">
    <source>
        <dbReference type="EMBL" id="VBB18640.1"/>
    </source>
</evidence>
<dbReference type="Proteomes" id="UP000594342">
    <property type="component" value="Unassembled WGS sequence"/>
</dbReference>
<evidence type="ECO:0000313" key="2">
    <source>
        <dbReference type="Proteomes" id="UP000594342"/>
    </source>
</evidence>
<gene>
    <name evidence="1" type="ORF">YASMINEVIRUS_1142</name>
</gene>
<proteinExistence type="predicted"/>
<accession>A0A5K0UAC1</accession>
<protein>
    <submittedName>
        <fullName evidence="1">Uncharacterized protein</fullName>
    </submittedName>
</protein>